<dbReference type="PANTHER" id="PTHR21231">
    <property type="entry name" value="XPA-BINDING PROTEIN 1-RELATED"/>
    <property type="match status" value="1"/>
</dbReference>
<dbReference type="PANTHER" id="PTHR21231:SF3">
    <property type="entry name" value="GPN-LOOP GTPASE 2"/>
    <property type="match status" value="1"/>
</dbReference>
<gene>
    <name evidence="5" type="ORF">GUJ93_ZPchr0006g45727</name>
</gene>
<reference evidence="5" key="2">
    <citation type="submission" date="2021-02" db="EMBL/GenBank/DDBJ databases">
        <authorList>
            <person name="Kimball J.A."/>
            <person name="Haas M.W."/>
            <person name="Macchietto M."/>
            <person name="Kono T."/>
            <person name="Duquette J."/>
            <person name="Shao M."/>
        </authorList>
    </citation>
    <scope>NUCLEOTIDE SEQUENCE</scope>
    <source>
        <tissue evidence="5">Fresh leaf tissue</tissue>
    </source>
</reference>
<dbReference type="AlphaFoldDB" id="A0A8J5SR62"/>
<accession>A0A8J5SR62</accession>
<dbReference type="Pfam" id="PF03029">
    <property type="entry name" value="ATP_bind_1"/>
    <property type="match status" value="1"/>
</dbReference>
<comment type="caution">
    <text evidence="5">The sequence shown here is derived from an EMBL/GenBank/DDBJ whole genome shotgun (WGS) entry which is preliminary data.</text>
</comment>
<organism evidence="5 6">
    <name type="scientific">Zizania palustris</name>
    <name type="common">Northern wild rice</name>
    <dbReference type="NCBI Taxonomy" id="103762"/>
    <lineage>
        <taxon>Eukaryota</taxon>
        <taxon>Viridiplantae</taxon>
        <taxon>Streptophyta</taxon>
        <taxon>Embryophyta</taxon>
        <taxon>Tracheophyta</taxon>
        <taxon>Spermatophyta</taxon>
        <taxon>Magnoliopsida</taxon>
        <taxon>Liliopsida</taxon>
        <taxon>Poales</taxon>
        <taxon>Poaceae</taxon>
        <taxon>BOP clade</taxon>
        <taxon>Oryzoideae</taxon>
        <taxon>Oryzeae</taxon>
        <taxon>Zizaniinae</taxon>
        <taxon>Zizania</taxon>
    </lineage>
</organism>
<protein>
    <recommendedName>
        <fullName evidence="4">GPN-loop GTPase 2</fullName>
    </recommendedName>
</protein>
<dbReference type="EMBL" id="JAAALK010000283">
    <property type="protein sequence ID" value="KAG8069562.1"/>
    <property type="molecule type" value="Genomic_DNA"/>
</dbReference>
<comment type="similarity">
    <text evidence="4">Belongs to the GPN-loop GTPase family.</text>
</comment>
<dbReference type="GO" id="GO:0005525">
    <property type="term" value="F:GTP binding"/>
    <property type="evidence" value="ECO:0007669"/>
    <property type="project" value="UniProtKB-KW"/>
</dbReference>
<proteinExistence type="inferred from homology"/>
<evidence type="ECO:0000313" key="6">
    <source>
        <dbReference type="Proteomes" id="UP000729402"/>
    </source>
</evidence>
<evidence type="ECO:0000256" key="4">
    <source>
        <dbReference type="RuleBase" id="RU365059"/>
    </source>
</evidence>
<sequence>MMVLSDRSDKSLLPNFLYTSTLWALDLVKCNMQVKWNFSSGTQMQGVLSINQKYAIAFLLSLSTMLHLELPHINILSKINLIENYGNLAFNLNFYIDVKDLSYLQHHLDQGPRSVKYRKLTMELCNVIDDFSLVNFTTSDIHVFVGNIIISIKIPADFVLT</sequence>
<dbReference type="GO" id="GO:0003924">
    <property type="term" value="F:GTPase activity"/>
    <property type="evidence" value="ECO:0007669"/>
    <property type="project" value="TreeGrafter"/>
</dbReference>
<dbReference type="Proteomes" id="UP000729402">
    <property type="component" value="Unassembled WGS sequence"/>
</dbReference>
<evidence type="ECO:0000256" key="1">
    <source>
        <dbReference type="ARBA" id="ARBA00022741"/>
    </source>
</evidence>
<evidence type="ECO:0000313" key="5">
    <source>
        <dbReference type="EMBL" id="KAG8069562.1"/>
    </source>
</evidence>
<evidence type="ECO:0000256" key="2">
    <source>
        <dbReference type="ARBA" id="ARBA00022801"/>
    </source>
</evidence>
<reference evidence="5" key="1">
    <citation type="journal article" date="2021" name="bioRxiv">
        <title>Whole Genome Assembly and Annotation of Northern Wild Rice, Zizania palustris L., Supports a Whole Genome Duplication in the Zizania Genus.</title>
        <authorList>
            <person name="Haas M."/>
            <person name="Kono T."/>
            <person name="Macchietto M."/>
            <person name="Millas R."/>
            <person name="McGilp L."/>
            <person name="Shao M."/>
            <person name="Duquette J."/>
            <person name="Hirsch C.N."/>
            <person name="Kimball J."/>
        </authorList>
    </citation>
    <scope>NUCLEOTIDE SEQUENCE</scope>
    <source>
        <tissue evidence="5">Fresh leaf tissue</tissue>
    </source>
</reference>
<keyword evidence="6" id="KW-1185">Reference proteome</keyword>
<keyword evidence="2 4" id="KW-0378">Hydrolase</keyword>
<comment type="function">
    <text evidence="4">Small GTPase required for proper localization of RNA polymerase II and III (RNAPII and RNAPIII). May act at an RNAP assembly step prior to nuclear import.</text>
</comment>
<name>A0A8J5SR62_ZIZPA</name>
<dbReference type="GO" id="GO:0005737">
    <property type="term" value="C:cytoplasm"/>
    <property type="evidence" value="ECO:0007669"/>
    <property type="project" value="TreeGrafter"/>
</dbReference>
<keyword evidence="3 4" id="KW-0342">GTP-binding</keyword>
<dbReference type="InterPro" id="IPR004130">
    <property type="entry name" value="Gpn"/>
</dbReference>
<keyword evidence="1 4" id="KW-0547">Nucleotide-binding</keyword>
<evidence type="ECO:0000256" key="3">
    <source>
        <dbReference type="ARBA" id="ARBA00023134"/>
    </source>
</evidence>
<comment type="subunit">
    <text evidence="4">Binds to RNA polymerase II (RNAPII).</text>
</comment>
<dbReference type="OrthoDB" id="1727653at2759"/>